<accession>A0A8T9BZ34</accession>
<feature type="transmembrane region" description="Helical" evidence="6">
    <location>
        <begin position="109"/>
        <end position="132"/>
    </location>
</feature>
<reference evidence="8 9" key="1">
    <citation type="submission" date="2018-05" db="EMBL/GenBank/DDBJ databases">
        <title>Genome sequencing and assembly of the regulated plant pathogen Lachnellula willkommii and related sister species for the development of diagnostic species identification markers.</title>
        <authorList>
            <person name="Giroux E."/>
            <person name="Bilodeau G."/>
        </authorList>
    </citation>
    <scope>NUCLEOTIDE SEQUENCE [LARGE SCALE GENOMIC DNA]</scope>
    <source>
        <strain evidence="8 9">CBS 268.59</strain>
    </source>
</reference>
<dbReference type="Gene3D" id="1.20.1250.20">
    <property type="entry name" value="MFS general substrate transporter like domains"/>
    <property type="match status" value="2"/>
</dbReference>
<evidence type="ECO:0000256" key="5">
    <source>
        <dbReference type="SAM" id="MobiDB-lite"/>
    </source>
</evidence>
<dbReference type="GO" id="GO:0016020">
    <property type="term" value="C:membrane"/>
    <property type="evidence" value="ECO:0007669"/>
    <property type="project" value="UniProtKB-SubCell"/>
</dbReference>
<feature type="transmembrane region" description="Helical" evidence="6">
    <location>
        <begin position="309"/>
        <end position="331"/>
    </location>
</feature>
<feature type="transmembrane region" description="Helical" evidence="6">
    <location>
        <begin position="239"/>
        <end position="258"/>
    </location>
</feature>
<feature type="transmembrane region" description="Helical" evidence="6">
    <location>
        <begin position="437"/>
        <end position="458"/>
    </location>
</feature>
<dbReference type="GO" id="GO:0022857">
    <property type="term" value="F:transmembrane transporter activity"/>
    <property type="evidence" value="ECO:0007669"/>
    <property type="project" value="InterPro"/>
</dbReference>
<protein>
    <submittedName>
        <fullName evidence="8">Putative MFS-type transporter</fullName>
    </submittedName>
</protein>
<gene>
    <name evidence="8" type="ORF">LSUE1_G006033</name>
</gene>
<evidence type="ECO:0000313" key="9">
    <source>
        <dbReference type="Proteomes" id="UP000469558"/>
    </source>
</evidence>
<proteinExistence type="predicted"/>
<feature type="transmembrane region" description="Helical" evidence="6">
    <location>
        <begin position="343"/>
        <end position="365"/>
    </location>
</feature>
<feature type="domain" description="Major facilitator superfamily (MFS) profile" evidence="7">
    <location>
        <begin position="45"/>
        <end position="501"/>
    </location>
</feature>
<dbReference type="PANTHER" id="PTHR42718">
    <property type="entry name" value="MAJOR FACILITATOR SUPERFAMILY MULTIDRUG TRANSPORTER MFSC"/>
    <property type="match status" value="1"/>
</dbReference>
<evidence type="ECO:0000313" key="8">
    <source>
        <dbReference type="EMBL" id="TVY73148.1"/>
    </source>
</evidence>
<feature type="transmembrane region" description="Helical" evidence="6">
    <location>
        <begin position="199"/>
        <end position="219"/>
    </location>
</feature>
<feature type="transmembrane region" description="Helical" evidence="6">
    <location>
        <begin position="80"/>
        <end position="97"/>
    </location>
</feature>
<dbReference type="OrthoDB" id="2985014at2759"/>
<organism evidence="8 9">
    <name type="scientific">Lachnellula suecica</name>
    <dbReference type="NCBI Taxonomy" id="602035"/>
    <lineage>
        <taxon>Eukaryota</taxon>
        <taxon>Fungi</taxon>
        <taxon>Dikarya</taxon>
        <taxon>Ascomycota</taxon>
        <taxon>Pezizomycotina</taxon>
        <taxon>Leotiomycetes</taxon>
        <taxon>Helotiales</taxon>
        <taxon>Lachnaceae</taxon>
        <taxon>Lachnellula</taxon>
    </lineage>
</organism>
<dbReference type="SUPFAM" id="SSF103473">
    <property type="entry name" value="MFS general substrate transporter"/>
    <property type="match status" value="2"/>
</dbReference>
<dbReference type="PROSITE" id="PS50850">
    <property type="entry name" value="MFS"/>
    <property type="match status" value="1"/>
</dbReference>
<dbReference type="InterPro" id="IPR020846">
    <property type="entry name" value="MFS_dom"/>
</dbReference>
<evidence type="ECO:0000256" key="4">
    <source>
        <dbReference type="ARBA" id="ARBA00023136"/>
    </source>
</evidence>
<dbReference type="InterPro" id="IPR011701">
    <property type="entry name" value="MFS"/>
</dbReference>
<evidence type="ECO:0000256" key="2">
    <source>
        <dbReference type="ARBA" id="ARBA00022692"/>
    </source>
</evidence>
<evidence type="ECO:0000256" key="3">
    <source>
        <dbReference type="ARBA" id="ARBA00022989"/>
    </source>
</evidence>
<dbReference type="EMBL" id="QGMK01001170">
    <property type="protein sequence ID" value="TVY73148.1"/>
    <property type="molecule type" value="Genomic_DNA"/>
</dbReference>
<feature type="transmembrane region" description="Helical" evidence="6">
    <location>
        <begin position="138"/>
        <end position="157"/>
    </location>
</feature>
<feature type="transmembrane region" description="Helical" evidence="6">
    <location>
        <begin position="270"/>
        <end position="288"/>
    </location>
</feature>
<keyword evidence="9" id="KW-1185">Reference proteome</keyword>
<feature type="transmembrane region" description="Helical" evidence="6">
    <location>
        <begin position="397"/>
        <end position="416"/>
    </location>
</feature>
<dbReference type="AlphaFoldDB" id="A0A8T9BZ34"/>
<dbReference type="Proteomes" id="UP000469558">
    <property type="component" value="Unassembled WGS sequence"/>
</dbReference>
<comment type="subcellular location">
    <subcellularLocation>
        <location evidence="1">Membrane</location>
        <topology evidence="1">Multi-pass membrane protein</topology>
    </subcellularLocation>
</comment>
<name>A0A8T9BZ34_9HELO</name>
<evidence type="ECO:0000256" key="6">
    <source>
        <dbReference type="SAM" id="Phobius"/>
    </source>
</evidence>
<evidence type="ECO:0000259" key="7">
    <source>
        <dbReference type="PROSITE" id="PS50850"/>
    </source>
</evidence>
<feature type="transmembrane region" description="Helical" evidence="6">
    <location>
        <begin position="169"/>
        <end position="187"/>
    </location>
</feature>
<feature type="transmembrane region" description="Helical" evidence="6">
    <location>
        <begin position="44"/>
        <end position="68"/>
    </location>
</feature>
<keyword evidence="4 6" id="KW-0472">Membrane</keyword>
<sequence length="536" mass="56936">MAAVDANLATVDSHPHPSPPSLAPAEAEAGKRPECFSSTLQECLFVLTATMSIGMSSFLYGICTVITAPIGRDLHMTSAQITWINAASSSGAFLLFFAKVADTFGRRPLLILSMAAFSISALIAGFATNAMYLDVFTGLLGFWSAASVPPAVGILGAAYEHPSKRKNRAFACFSAGNPVGFVLGSIFSGVAERLFGWRASFWLLAIIYAVFFAAALWTVPKAQGTTETFSLGTLRRFDLLGILLSIAGIALFCSSLTIAGDAPKGWRTSYVLVLLLLGVALIFSFVGWEGFCKYPLMPLRIWRDRNFSLINIIVLCGFMSFTASAFWLSLYMQNVLGFSSLTVAIHLLPQAIGGIAVNVVAGLILHRVSNKLLMGIGAIAYVGAALLLATMKADSSYWAFIFPSLLLSVVGADLHFNVANMYVMSSLPPGQQSLAGGIFNTVTKLCSAVGLGISASIYNAESLGKAALQTTLRPYHMVFWFAVAVSGMSLVFVPFLTIGTQGHSTRTTSVASLEGNGDVEGVEERKVGVVVGGKEQ</sequence>
<keyword evidence="3 6" id="KW-1133">Transmembrane helix</keyword>
<feature type="transmembrane region" description="Helical" evidence="6">
    <location>
        <begin position="478"/>
        <end position="498"/>
    </location>
</feature>
<comment type="caution">
    <text evidence="8">The sequence shown here is derived from an EMBL/GenBank/DDBJ whole genome shotgun (WGS) entry which is preliminary data.</text>
</comment>
<dbReference type="Pfam" id="PF07690">
    <property type="entry name" value="MFS_1"/>
    <property type="match status" value="1"/>
</dbReference>
<dbReference type="InterPro" id="IPR036259">
    <property type="entry name" value="MFS_trans_sf"/>
</dbReference>
<evidence type="ECO:0000256" key="1">
    <source>
        <dbReference type="ARBA" id="ARBA00004141"/>
    </source>
</evidence>
<keyword evidence="2 6" id="KW-0812">Transmembrane</keyword>
<dbReference type="PANTHER" id="PTHR42718:SF23">
    <property type="entry name" value="MAJOR FACILITATOR SUPERFAMILY (MFS) PROFILE DOMAIN-CONTAINING PROTEIN"/>
    <property type="match status" value="1"/>
</dbReference>
<feature type="region of interest" description="Disordered" evidence="5">
    <location>
        <begin position="1"/>
        <end position="27"/>
    </location>
</feature>
<feature type="transmembrane region" description="Helical" evidence="6">
    <location>
        <begin position="372"/>
        <end position="391"/>
    </location>
</feature>